<protein>
    <submittedName>
        <fullName evidence="1">Uncharacterized protein</fullName>
    </submittedName>
</protein>
<keyword evidence="2" id="KW-1185">Reference proteome</keyword>
<proteinExistence type="predicted"/>
<sequence>GYRRLQRGLRWEKPRLDWPKYNVDTGFHDRGKVASVDFCFRNSSGDFVTTATSWKGSRVSTIEGAGGSSFPQSYAVCACN</sequence>
<comment type="caution">
    <text evidence="1">The sequence shown here is derived from an EMBL/GenBank/DDBJ whole genome shotgun (WGS) entry which is preliminary data.</text>
</comment>
<name>A0A392RRU4_9FABA</name>
<organism evidence="1 2">
    <name type="scientific">Trifolium medium</name>
    <dbReference type="NCBI Taxonomy" id="97028"/>
    <lineage>
        <taxon>Eukaryota</taxon>
        <taxon>Viridiplantae</taxon>
        <taxon>Streptophyta</taxon>
        <taxon>Embryophyta</taxon>
        <taxon>Tracheophyta</taxon>
        <taxon>Spermatophyta</taxon>
        <taxon>Magnoliopsida</taxon>
        <taxon>eudicotyledons</taxon>
        <taxon>Gunneridae</taxon>
        <taxon>Pentapetalae</taxon>
        <taxon>rosids</taxon>
        <taxon>fabids</taxon>
        <taxon>Fabales</taxon>
        <taxon>Fabaceae</taxon>
        <taxon>Papilionoideae</taxon>
        <taxon>50 kb inversion clade</taxon>
        <taxon>NPAAA clade</taxon>
        <taxon>Hologalegina</taxon>
        <taxon>IRL clade</taxon>
        <taxon>Trifolieae</taxon>
        <taxon>Trifolium</taxon>
    </lineage>
</organism>
<accession>A0A392RRU4</accession>
<evidence type="ECO:0000313" key="2">
    <source>
        <dbReference type="Proteomes" id="UP000265520"/>
    </source>
</evidence>
<dbReference type="AlphaFoldDB" id="A0A392RRU4"/>
<evidence type="ECO:0000313" key="1">
    <source>
        <dbReference type="EMBL" id="MCI39049.1"/>
    </source>
</evidence>
<feature type="non-terminal residue" evidence="1">
    <location>
        <position position="1"/>
    </location>
</feature>
<dbReference type="Proteomes" id="UP000265520">
    <property type="component" value="Unassembled WGS sequence"/>
</dbReference>
<reference evidence="1 2" key="1">
    <citation type="journal article" date="2018" name="Front. Plant Sci.">
        <title>Red Clover (Trifolium pratense) and Zigzag Clover (T. medium) - A Picture of Genomic Similarities and Differences.</title>
        <authorList>
            <person name="Dluhosova J."/>
            <person name="Istvanek J."/>
            <person name="Nedelnik J."/>
            <person name="Repkova J."/>
        </authorList>
    </citation>
    <scope>NUCLEOTIDE SEQUENCE [LARGE SCALE GENOMIC DNA]</scope>
    <source>
        <strain evidence="2">cv. 10/8</strain>
        <tissue evidence="1">Leaf</tissue>
    </source>
</reference>
<dbReference type="EMBL" id="LXQA010263045">
    <property type="protein sequence ID" value="MCI39049.1"/>
    <property type="molecule type" value="Genomic_DNA"/>
</dbReference>